<reference evidence="3 4" key="1">
    <citation type="submission" date="2023-06" db="EMBL/GenBank/DDBJ databases">
        <title>Pelomonas sp. APW6 16S ribosomal RNA gene genome sequencing and assembly.</title>
        <authorList>
            <person name="Woo H."/>
        </authorList>
    </citation>
    <scope>NUCLEOTIDE SEQUENCE [LARGE SCALE GENOMIC DNA]</scope>
    <source>
        <strain evidence="3 4">APW6</strain>
    </source>
</reference>
<feature type="transmembrane region" description="Helical" evidence="1">
    <location>
        <begin position="79"/>
        <end position="96"/>
    </location>
</feature>
<feature type="transmembrane region" description="Helical" evidence="1">
    <location>
        <begin position="29"/>
        <end position="48"/>
    </location>
</feature>
<keyword evidence="1" id="KW-0812">Transmembrane</keyword>
<dbReference type="PANTHER" id="PTHR33741:SF5">
    <property type="entry name" value="TRANSMEMBRANE PROTEIN DDB_G0269096-RELATED"/>
    <property type="match status" value="1"/>
</dbReference>
<dbReference type="EMBL" id="JASVDS010000001">
    <property type="protein sequence ID" value="MDL5030528.1"/>
    <property type="molecule type" value="Genomic_DNA"/>
</dbReference>
<proteinExistence type="predicted"/>
<protein>
    <submittedName>
        <fullName evidence="3">HPP family protein</fullName>
    </submittedName>
</protein>
<keyword evidence="4" id="KW-1185">Reference proteome</keyword>
<dbReference type="RefSeq" id="WP_285980661.1">
    <property type="nucleotide sequence ID" value="NZ_JASVDS010000001.1"/>
</dbReference>
<dbReference type="Pfam" id="PF04982">
    <property type="entry name" value="TM_HPP"/>
    <property type="match status" value="1"/>
</dbReference>
<evidence type="ECO:0000259" key="2">
    <source>
        <dbReference type="Pfam" id="PF04982"/>
    </source>
</evidence>
<sequence length="175" mass="18347">MSRVWTPAFWAERLRGGHLAVPPRAPLPALVKAGVGGVLAIAAVGLLAAASGQPWVLGSFGASCVMLFGFPDLPFSQPRNVVGGHLLCSAIGLLVLQLCGPHWWAMGLAAGLAIAAMLALRLPHPPAGSNPVIVFLSQPGWGFLLWPTLAGALLLVGVAIVYNNLSRDNAYPRYW</sequence>
<dbReference type="InterPro" id="IPR058581">
    <property type="entry name" value="TM_HPP"/>
</dbReference>
<organism evidence="3 4">
    <name type="scientific">Roseateles subflavus</name>
    <dbReference type="NCBI Taxonomy" id="3053353"/>
    <lineage>
        <taxon>Bacteria</taxon>
        <taxon>Pseudomonadati</taxon>
        <taxon>Pseudomonadota</taxon>
        <taxon>Betaproteobacteria</taxon>
        <taxon>Burkholderiales</taxon>
        <taxon>Sphaerotilaceae</taxon>
        <taxon>Roseateles</taxon>
    </lineage>
</organism>
<feature type="domain" description="HPP transmembrane region" evidence="2">
    <location>
        <begin position="23"/>
        <end position="172"/>
    </location>
</feature>
<feature type="transmembrane region" description="Helical" evidence="1">
    <location>
        <begin position="143"/>
        <end position="165"/>
    </location>
</feature>
<name>A0ABT7LCD7_9BURK</name>
<evidence type="ECO:0000313" key="3">
    <source>
        <dbReference type="EMBL" id="MDL5030528.1"/>
    </source>
</evidence>
<feature type="transmembrane region" description="Helical" evidence="1">
    <location>
        <begin position="103"/>
        <end position="123"/>
    </location>
</feature>
<gene>
    <name evidence="3" type="ORF">QRD43_01305</name>
</gene>
<dbReference type="PANTHER" id="PTHR33741">
    <property type="entry name" value="TRANSMEMBRANE PROTEIN DDB_G0269096-RELATED"/>
    <property type="match status" value="1"/>
</dbReference>
<comment type="caution">
    <text evidence="3">The sequence shown here is derived from an EMBL/GenBank/DDBJ whole genome shotgun (WGS) entry which is preliminary data.</text>
</comment>
<keyword evidence="1" id="KW-1133">Transmembrane helix</keyword>
<feature type="transmembrane region" description="Helical" evidence="1">
    <location>
        <begin position="55"/>
        <end position="73"/>
    </location>
</feature>
<evidence type="ECO:0000313" key="4">
    <source>
        <dbReference type="Proteomes" id="UP001238603"/>
    </source>
</evidence>
<keyword evidence="1" id="KW-0472">Membrane</keyword>
<dbReference type="Proteomes" id="UP001238603">
    <property type="component" value="Unassembled WGS sequence"/>
</dbReference>
<evidence type="ECO:0000256" key="1">
    <source>
        <dbReference type="SAM" id="Phobius"/>
    </source>
</evidence>
<dbReference type="InterPro" id="IPR007065">
    <property type="entry name" value="HPP"/>
</dbReference>
<accession>A0ABT7LCD7</accession>